<dbReference type="Pfam" id="PF01944">
    <property type="entry name" value="SpoIIM"/>
    <property type="match status" value="1"/>
</dbReference>
<name>A0ABT9ZYW6_9BACI</name>
<gene>
    <name evidence="3" type="ORF">J2S74_003578</name>
</gene>
<dbReference type="PIRSF" id="PIRSF038973">
    <property type="entry name" value="SpoIIM"/>
    <property type="match status" value="1"/>
</dbReference>
<dbReference type="EMBL" id="JAUSUG010000015">
    <property type="protein sequence ID" value="MDQ0256160.1"/>
    <property type="molecule type" value="Genomic_DNA"/>
</dbReference>
<comment type="subunit">
    <text evidence="1">Component of the MPD complex composed of SpoIIM, SpoIIP and SpoIID.</text>
</comment>
<accession>A0ABT9ZYW6</accession>
<keyword evidence="4" id="KW-1185">Reference proteome</keyword>
<reference evidence="3 4" key="1">
    <citation type="submission" date="2023-07" db="EMBL/GenBank/DDBJ databases">
        <title>Genomic Encyclopedia of Type Strains, Phase IV (KMG-IV): sequencing the most valuable type-strain genomes for metagenomic binning, comparative biology and taxonomic classification.</title>
        <authorList>
            <person name="Goeker M."/>
        </authorList>
    </citation>
    <scope>NUCLEOTIDE SEQUENCE [LARGE SCALE GENOMIC DNA]</scope>
    <source>
        <strain evidence="3 4">DSM 9768</strain>
    </source>
</reference>
<keyword evidence="2" id="KW-1133">Transmembrane helix</keyword>
<dbReference type="Proteomes" id="UP001230005">
    <property type="component" value="Unassembled WGS sequence"/>
</dbReference>
<comment type="caution">
    <text evidence="3">The sequence shown here is derived from an EMBL/GenBank/DDBJ whole genome shotgun (WGS) entry which is preliminary data.</text>
</comment>
<keyword evidence="1 2" id="KW-0472">Membrane</keyword>
<feature type="transmembrane region" description="Helical" evidence="2">
    <location>
        <begin position="20"/>
        <end position="39"/>
    </location>
</feature>
<organism evidence="3 4">
    <name type="scientific">Evansella vedderi</name>
    <dbReference type="NCBI Taxonomy" id="38282"/>
    <lineage>
        <taxon>Bacteria</taxon>
        <taxon>Bacillati</taxon>
        <taxon>Bacillota</taxon>
        <taxon>Bacilli</taxon>
        <taxon>Bacillales</taxon>
        <taxon>Bacillaceae</taxon>
        <taxon>Evansella</taxon>
    </lineage>
</organism>
<feature type="transmembrane region" description="Helical" evidence="2">
    <location>
        <begin position="86"/>
        <end position="119"/>
    </location>
</feature>
<dbReference type="RefSeq" id="WP_307327869.1">
    <property type="nucleotide sequence ID" value="NZ_JAUSUG010000015.1"/>
</dbReference>
<comment type="function">
    <text evidence="1">Required for complete septum migration and engulfment of the forespore compartment during sporulation. Required for stabilizing and recruiting of SpoIIP to the septal membrane.</text>
</comment>
<proteinExistence type="predicted"/>
<evidence type="ECO:0000313" key="3">
    <source>
        <dbReference type="EMBL" id="MDQ0256160.1"/>
    </source>
</evidence>
<protein>
    <recommendedName>
        <fullName evidence="1">Stage II sporulation protein M</fullName>
    </recommendedName>
</protein>
<feature type="transmembrane region" description="Helical" evidence="2">
    <location>
        <begin position="139"/>
        <end position="160"/>
    </location>
</feature>
<feature type="transmembrane region" description="Helical" evidence="2">
    <location>
        <begin position="172"/>
        <end position="195"/>
    </location>
</feature>
<keyword evidence="1" id="KW-0749">Sporulation</keyword>
<dbReference type="NCBIfam" id="TIGR02831">
    <property type="entry name" value="spo_II_M"/>
    <property type="match status" value="1"/>
</dbReference>
<comment type="subcellular location">
    <subcellularLocation>
        <location evidence="1">Cell membrane</location>
        <topology evidence="1">Multi-pass membrane protein</topology>
    </subcellularLocation>
    <text evidence="1">Localizes to the sporulation septum and to the second division site within the mother cell. Before the start of engulfment localizes to the septal midpoint, then spreads throughout the septum prior to becoming enriched at the leading edge of the engulfing membrane, where it remains until the completion of membrane migration. Some remain partially trapped at the septum during engulfment and upon completion of engulfment become dispersed in the outer forespore membrane. Localization of the MPD complex to the septal membrane is dependent on SpoIIB.</text>
</comment>
<keyword evidence="1 2" id="KW-0812">Transmembrane</keyword>
<dbReference type="InterPro" id="IPR014196">
    <property type="entry name" value="SpoIIM"/>
</dbReference>
<evidence type="ECO:0000313" key="4">
    <source>
        <dbReference type="Proteomes" id="UP001230005"/>
    </source>
</evidence>
<dbReference type="InterPro" id="IPR002798">
    <property type="entry name" value="SpoIIM-like"/>
</dbReference>
<keyword evidence="1" id="KW-1003">Cell membrane</keyword>
<evidence type="ECO:0000256" key="2">
    <source>
        <dbReference type="SAM" id="Phobius"/>
    </source>
</evidence>
<evidence type="ECO:0000256" key="1">
    <source>
        <dbReference type="PIRNR" id="PIRNR038973"/>
    </source>
</evidence>
<sequence length="212" mass="24062">MKRMGIKRLILDHIEEHRAIYMFTIVLLCMGVIFGAIIVNSLSFSQKNDLYAYLSLFFGQVEQGEFASSSAMFTQSFSHYSKYIGLMWVLGLSVIGLPIIFILLFIKGIVVGFTVGFLVNQMGFDGFLLSFATILPQNIILIPIFITVTTIATAFSIKIWRQITRRGFEPIFQYFITYLIFLLAVGVFIAFVSAYEAYVSPAVMKMVFSWIN</sequence>